<evidence type="ECO:0000256" key="2">
    <source>
        <dbReference type="ARBA" id="ARBA00009810"/>
    </source>
</evidence>
<name>A0A4Y6RF29_9BURK</name>
<evidence type="ECO:0000259" key="7">
    <source>
        <dbReference type="Pfam" id="PF00593"/>
    </source>
</evidence>
<dbReference type="EMBL" id="CP041185">
    <property type="protein sequence ID" value="QDG71054.1"/>
    <property type="molecule type" value="Genomic_DNA"/>
</dbReference>
<dbReference type="PANTHER" id="PTHR40980">
    <property type="entry name" value="PLUG DOMAIN-CONTAINING PROTEIN"/>
    <property type="match status" value="1"/>
</dbReference>
<keyword evidence="5" id="KW-0798">TonB box</keyword>
<dbReference type="KEGG" id="jas:FJQ89_11980"/>
<dbReference type="SUPFAM" id="SSF56935">
    <property type="entry name" value="Porins"/>
    <property type="match status" value="1"/>
</dbReference>
<gene>
    <name evidence="9" type="ORF">FJQ89_11980</name>
</gene>
<evidence type="ECO:0000256" key="6">
    <source>
        <dbReference type="SAM" id="SignalP"/>
    </source>
</evidence>
<keyword evidence="10" id="KW-1185">Reference proteome</keyword>
<dbReference type="InterPro" id="IPR036942">
    <property type="entry name" value="Beta-barrel_TonB_sf"/>
</dbReference>
<evidence type="ECO:0000256" key="1">
    <source>
        <dbReference type="ARBA" id="ARBA00004442"/>
    </source>
</evidence>
<keyword evidence="6" id="KW-0732">Signal</keyword>
<feature type="signal peptide" evidence="6">
    <location>
        <begin position="1"/>
        <end position="40"/>
    </location>
</feature>
<dbReference type="CDD" id="cd01347">
    <property type="entry name" value="ligand_gated_channel"/>
    <property type="match status" value="1"/>
</dbReference>
<dbReference type="InterPro" id="IPR010104">
    <property type="entry name" value="TonB_rcpt_bac"/>
</dbReference>
<comment type="subcellular location">
    <subcellularLocation>
        <location evidence="1 5">Cell outer membrane</location>
    </subcellularLocation>
</comment>
<evidence type="ECO:0000313" key="10">
    <source>
        <dbReference type="Proteomes" id="UP000316665"/>
    </source>
</evidence>
<dbReference type="Gene3D" id="2.170.130.10">
    <property type="entry name" value="TonB-dependent receptor, plug domain"/>
    <property type="match status" value="1"/>
</dbReference>
<sequence length="895" mass="97406">MKQWMATGTGTPKQNTRLTLKATVAALAGAGLLSGASVWAQQAPAVETAAAEVAEVAEAVPAAAQEAAADNAGIAVVAVTGVRRAAQSAQTIKKNNDQVVDSIVADEIGKFPDKNVAEILGRVTGVQVRREGGEAGTVVIRGLPGVVTLLNGREMFTSVGRSLYLADIPTAMLQRVDVYKSQGADMVEGGTAGVVDVRTNRPFDFKGFTASGNVRAEHRDKSGSTDPNVSGMVSNRWKTPYGEFGALLGLSYQRSKYYDETIWNAEPVKRPEAGNITGPDSVGMIPTVGDRKRYAANAAFQWRPNSQVEVYAEGMSTLIKHAFDSQFFVGSLPWGQNPDITLIPGTTQAATVGKIDGPWSPFTLGSTQARRDRSIGSQGAIGARWDITPQLRATTELARTVSNFEREFPILDFLAHPTSIIGSTNVNGGAQISYPGYNMLDPKNYTLLGFYDNHSHDEGSSTDWRADVTYDMDSTGFFREFSGGVRMAKRKAESIREKNGQGGLTSTMYADAIPGLACTSHQNTGNFGLQSWLTPCRDFMLNNTDTLRQLFTGSSERSPDDPMSHYMDVEKTNAIYGKARIGFDLAQVPVDGTLGVRVVQTKQDLQGNSSQNGIITPVRVKTSDTDVLPSLTLKAMLRQDLIARLTAGKAVQRPNFADFNPGVTLGQSLEMVRPTGSGGNPDLKPVEGKNLDAALEWYFAQTGSVTATVFRHNFKNYILSGSAKETYGGIEYDITRPRNTSKGHLQGMEMAYQQFYDKLPGWMSGLGLQANATYMTGELEELNGSAHPFTGMSKWSANIVGLYEQGPWSARLAYSWRDKYVDDYNYRGKGIHLTVAPTKTLDASVSYKLNPNTTVTLDANNLLDSTYRDYHDTPDYVRDVRRYDKVVGLSVRWSY</sequence>
<accession>A0A4Y6RF29</accession>
<dbReference type="Proteomes" id="UP000316665">
    <property type="component" value="Chromosome"/>
</dbReference>
<dbReference type="Pfam" id="PF07715">
    <property type="entry name" value="Plug"/>
    <property type="match status" value="1"/>
</dbReference>
<keyword evidence="3 5" id="KW-0472">Membrane</keyword>
<reference evidence="9 10" key="1">
    <citation type="submission" date="2019-06" db="EMBL/GenBank/DDBJ databases">
        <title>Complete genome sequence of Janthinobacterium sp. SNU WT3 isolated from diseased rainbow trout.</title>
        <authorList>
            <person name="Oh W.T."/>
            <person name="Park S.C."/>
        </authorList>
    </citation>
    <scope>NUCLEOTIDE SEQUENCE [LARGE SCALE GENOMIC DNA]</scope>
    <source>
        <strain evidence="9 10">SNU WT3</strain>
    </source>
</reference>
<dbReference type="Pfam" id="PF00593">
    <property type="entry name" value="TonB_dep_Rec_b-barrel"/>
    <property type="match status" value="1"/>
</dbReference>
<feature type="domain" description="TonB-dependent receptor plug" evidence="8">
    <location>
        <begin position="94"/>
        <end position="194"/>
    </location>
</feature>
<dbReference type="PANTHER" id="PTHR40980:SF4">
    <property type="entry name" value="TONB-DEPENDENT RECEPTOR-LIKE BETA-BARREL DOMAIN-CONTAINING PROTEIN"/>
    <property type="match status" value="1"/>
</dbReference>
<dbReference type="Gene3D" id="2.40.170.20">
    <property type="entry name" value="TonB-dependent receptor, beta-barrel domain"/>
    <property type="match status" value="1"/>
</dbReference>
<dbReference type="AlphaFoldDB" id="A0A4Y6RF29"/>
<keyword evidence="4" id="KW-0998">Cell outer membrane</keyword>
<dbReference type="OrthoDB" id="5476657at2"/>
<evidence type="ECO:0000256" key="3">
    <source>
        <dbReference type="ARBA" id="ARBA00023136"/>
    </source>
</evidence>
<dbReference type="GO" id="GO:0009279">
    <property type="term" value="C:cell outer membrane"/>
    <property type="evidence" value="ECO:0007669"/>
    <property type="project" value="UniProtKB-SubCell"/>
</dbReference>
<dbReference type="InterPro" id="IPR000531">
    <property type="entry name" value="Beta-barrel_TonB"/>
</dbReference>
<evidence type="ECO:0000313" key="9">
    <source>
        <dbReference type="EMBL" id="QDG71054.1"/>
    </source>
</evidence>
<dbReference type="InterPro" id="IPR037066">
    <property type="entry name" value="Plug_dom_sf"/>
</dbReference>
<dbReference type="InterPro" id="IPR012910">
    <property type="entry name" value="Plug_dom"/>
</dbReference>
<evidence type="ECO:0000259" key="8">
    <source>
        <dbReference type="Pfam" id="PF07715"/>
    </source>
</evidence>
<dbReference type="NCBIfam" id="TIGR01782">
    <property type="entry name" value="TonB-Xanth-Caul"/>
    <property type="match status" value="1"/>
</dbReference>
<feature type="chain" id="PRO_5021490945" evidence="6">
    <location>
        <begin position="41"/>
        <end position="895"/>
    </location>
</feature>
<feature type="domain" description="TonB-dependent receptor-like beta-barrel" evidence="7">
    <location>
        <begin position="434"/>
        <end position="862"/>
    </location>
</feature>
<dbReference type="RefSeq" id="WP_141170340.1">
    <property type="nucleotide sequence ID" value="NZ_CP041185.1"/>
</dbReference>
<proteinExistence type="inferred from homology"/>
<evidence type="ECO:0000256" key="4">
    <source>
        <dbReference type="ARBA" id="ARBA00023237"/>
    </source>
</evidence>
<comment type="similarity">
    <text evidence="2 5">Belongs to the TonB-dependent receptor family.</text>
</comment>
<organism evidence="9 10">
    <name type="scientific">Janthinobacterium tructae</name>
    <dbReference type="NCBI Taxonomy" id="2590869"/>
    <lineage>
        <taxon>Bacteria</taxon>
        <taxon>Pseudomonadati</taxon>
        <taxon>Pseudomonadota</taxon>
        <taxon>Betaproteobacteria</taxon>
        <taxon>Burkholderiales</taxon>
        <taxon>Oxalobacteraceae</taxon>
        <taxon>Janthinobacterium</taxon>
    </lineage>
</organism>
<keyword evidence="9" id="KW-0675">Receptor</keyword>
<protein>
    <submittedName>
        <fullName evidence="9">TonB-dependent receptor</fullName>
    </submittedName>
</protein>
<evidence type="ECO:0000256" key="5">
    <source>
        <dbReference type="RuleBase" id="RU003357"/>
    </source>
</evidence>